<evidence type="ECO:0000259" key="3">
    <source>
        <dbReference type="Pfam" id="PF25954"/>
    </source>
</evidence>
<dbReference type="Proteomes" id="UP000769766">
    <property type="component" value="Unassembled WGS sequence"/>
</dbReference>
<dbReference type="Gene3D" id="1.10.287.470">
    <property type="entry name" value="Helix hairpin bin"/>
    <property type="match status" value="1"/>
</dbReference>
<dbReference type="InterPro" id="IPR006143">
    <property type="entry name" value="RND_pump_MFP"/>
</dbReference>
<name>A0A932CLK0_UNCTE</name>
<dbReference type="NCBIfam" id="TIGR01730">
    <property type="entry name" value="RND_mfp"/>
    <property type="match status" value="1"/>
</dbReference>
<dbReference type="Pfam" id="PF25954">
    <property type="entry name" value="Beta-barrel_RND_2"/>
    <property type="match status" value="1"/>
</dbReference>
<feature type="domain" description="CzcB-like barrel-sandwich hybrid" evidence="4">
    <location>
        <begin position="23"/>
        <end position="176"/>
    </location>
</feature>
<dbReference type="Gene3D" id="2.40.50.100">
    <property type="match status" value="1"/>
</dbReference>
<dbReference type="PANTHER" id="PTHR30469">
    <property type="entry name" value="MULTIDRUG RESISTANCE PROTEIN MDTA"/>
    <property type="match status" value="1"/>
</dbReference>
<evidence type="ECO:0000313" key="6">
    <source>
        <dbReference type="Proteomes" id="UP000769766"/>
    </source>
</evidence>
<proteinExistence type="inferred from homology"/>
<protein>
    <submittedName>
        <fullName evidence="5">Efflux RND transporter periplasmic adaptor subunit</fullName>
    </submittedName>
</protein>
<accession>A0A932CLK0</accession>
<dbReference type="Pfam" id="PF25973">
    <property type="entry name" value="BSH_CzcB"/>
    <property type="match status" value="1"/>
</dbReference>
<comment type="caution">
    <text evidence="5">The sequence shown here is derived from an EMBL/GenBank/DDBJ whole genome shotgun (WGS) entry which is preliminary data.</text>
</comment>
<reference evidence="5" key="1">
    <citation type="submission" date="2020-07" db="EMBL/GenBank/DDBJ databases">
        <title>Huge and variable diversity of episymbiotic CPR bacteria and DPANN archaea in groundwater ecosystems.</title>
        <authorList>
            <person name="He C.Y."/>
            <person name="Keren R."/>
            <person name="Whittaker M."/>
            <person name="Farag I.F."/>
            <person name="Doudna J."/>
            <person name="Cate J.H.D."/>
            <person name="Banfield J.F."/>
        </authorList>
    </citation>
    <scope>NUCLEOTIDE SEQUENCE</scope>
    <source>
        <strain evidence="5">NC_groundwater_672_Ag_B-0.1um_62_36</strain>
    </source>
</reference>
<dbReference type="InterPro" id="IPR058792">
    <property type="entry name" value="Beta-barrel_RND_2"/>
</dbReference>
<evidence type="ECO:0000259" key="4">
    <source>
        <dbReference type="Pfam" id="PF25973"/>
    </source>
</evidence>
<evidence type="ECO:0000313" key="5">
    <source>
        <dbReference type="EMBL" id="MBI2875402.1"/>
    </source>
</evidence>
<dbReference type="PANTHER" id="PTHR30469:SF15">
    <property type="entry name" value="HLYD FAMILY OF SECRETION PROTEINS"/>
    <property type="match status" value="1"/>
</dbReference>
<evidence type="ECO:0000256" key="1">
    <source>
        <dbReference type="ARBA" id="ARBA00009477"/>
    </source>
</evidence>
<dbReference type="GO" id="GO:1990281">
    <property type="term" value="C:efflux pump complex"/>
    <property type="evidence" value="ECO:0007669"/>
    <property type="project" value="TreeGrafter"/>
</dbReference>
<dbReference type="Gene3D" id="2.40.30.170">
    <property type="match status" value="1"/>
</dbReference>
<dbReference type="SUPFAM" id="SSF111369">
    <property type="entry name" value="HlyD-like secretion proteins"/>
    <property type="match status" value="1"/>
</dbReference>
<gene>
    <name evidence="5" type="ORF">HYY20_00815</name>
</gene>
<organism evidence="5 6">
    <name type="scientific">Tectimicrobiota bacterium</name>
    <dbReference type="NCBI Taxonomy" id="2528274"/>
    <lineage>
        <taxon>Bacteria</taxon>
        <taxon>Pseudomonadati</taxon>
        <taxon>Nitrospinota/Tectimicrobiota group</taxon>
        <taxon>Candidatus Tectimicrobiota</taxon>
    </lineage>
</organism>
<comment type="similarity">
    <text evidence="1">Belongs to the membrane fusion protein (MFP) (TC 8.A.1) family.</text>
</comment>
<feature type="coiled-coil region" evidence="2">
    <location>
        <begin position="50"/>
        <end position="77"/>
    </location>
</feature>
<sequence length="261" mass="28586">MALCLPAAQAADLDGLIEPYVVVNLSAPIEGLVDKVTVDRGDLVKEGQVLATLESSLEKAEVELARFRSEREAAIKTSQTRIEFGTRKLARAEKLFQEDSIIPLHELDEATTEKQLAETSLFEALESRHQAELELKRATAALALRTIHSPIAGVVVERFRFSGEYANDQTPILKLAQLDPLRVEVFAPVSLLGKITVGMQAQVIPEAPMNGTYLARVTVVNRVVDAASGTFGVRLELRNPGYRLPAGLKCKVRFPSREASK</sequence>
<dbReference type="AlphaFoldDB" id="A0A932CLK0"/>
<keyword evidence="2" id="KW-0175">Coiled coil</keyword>
<evidence type="ECO:0000256" key="2">
    <source>
        <dbReference type="SAM" id="Coils"/>
    </source>
</evidence>
<feature type="domain" description="CusB-like beta-barrel" evidence="3">
    <location>
        <begin position="184"/>
        <end position="255"/>
    </location>
</feature>
<dbReference type="GO" id="GO:0015562">
    <property type="term" value="F:efflux transmembrane transporter activity"/>
    <property type="evidence" value="ECO:0007669"/>
    <property type="project" value="TreeGrafter"/>
</dbReference>
<dbReference type="InterPro" id="IPR058647">
    <property type="entry name" value="BSH_CzcB-like"/>
</dbReference>
<dbReference type="EMBL" id="JACPRF010000024">
    <property type="protein sequence ID" value="MBI2875402.1"/>
    <property type="molecule type" value="Genomic_DNA"/>
</dbReference>